<feature type="region of interest" description="Disordered" evidence="1">
    <location>
        <begin position="200"/>
        <end position="234"/>
    </location>
</feature>
<feature type="compositionally biased region" description="Polar residues" evidence="1">
    <location>
        <begin position="377"/>
        <end position="391"/>
    </location>
</feature>
<dbReference type="EMBL" id="AFHV02000461">
    <property type="protein sequence ID" value="PUA91706.1"/>
    <property type="molecule type" value="Genomic_DNA"/>
</dbReference>
<comment type="caution">
    <text evidence="2">The sequence shown here is derived from an EMBL/GenBank/DDBJ whole genome shotgun (WGS) entry which is preliminary data.</text>
</comment>
<dbReference type="AlphaFoldDB" id="A0A2T6J289"/>
<dbReference type="VEuPathDB" id="ToxoDB:TGBR9_312435"/>
<dbReference type="PANTHER" id="PTHR21178:SF8">
    <property type="entry name" value="CILIA- AND FLAGELLA-ASSOCIATED PROTEIN 61"/>
    <property type="match status" value="1"/>
</dbReference>
<dbReference type="PANTHER" id="PTHR21178">
    <property type="entry name" value="CILIA- AND FLAGELLA-ASSOCIATED PROTEIN 61"/>
    <property type="match status" value="1"/>
</dbReference>
<gene>
    <name evidence="2" type="ORF">TGBR9_312435</name>
</gene>
<dbReference type="Proteomes" id="UP000244488">
    <property type="component" value="Unassembled WGS sequence"/>
</dbReference>
<evidence type="ECO:0000313" key="3">
    <source>
        <dbReference type="Proteomes" id="UP000244488"/>
    </source>
</evidence>
<organism evidence="2 3">
    <name type="scientific">Toxoplasma gondii TgCATBr9</name>
    <dbReference type="NCBI Taxonomy" id="943120"/>
    <lineage>
        <taxon>Eukaryota</taxon>
        <taxon>Sar</taxon>
        <taxon>Alveolata</taxon>
        <taxon>Apicomplexa</taxon>
        <taxon>Conoidasida</taxon>
        <taxon>Coccidia</taxon>
        <taxon>Eucoccidiorida</taxon>
        <taxon>Eimeriorina</taxon>
        <taxon>Sarcocystidae</taxon>
        <taxon>Toxoplasma</taxon>
    </lineage>
</organism>
<accession>A0A2T6J289</accession>
<name>A0A2T6J289_TOXGO</name>
<reference evidence="2 3" key="1">
    <citation type="journal article" date="2016" name="Nat. Commun.">
        <title>Local admixture of amplified and diversified secreted pathogenesis determinants shapes mosaic Toxoplasma gondii genomes.</title>
        <authorList>
            <person name="Lorenzi H."/>
            <person name="Khan A."/>
            <person name="Behnke M.S."/>
            <person name="Namasivayam S."/>
            <person name="Swapna L.S."/>
            <person name="Hadjithomas M."/>
            <person name="Karamycheva S."/>
            <person name="Pinney D."/>
            <person name="Brunk B.P."/>
            <person name="Ajioka J.W."/>
            <person name="Ajzenberg D."/>
            <person name="Boothroyd J.C."/>
            <person name="Boyle J.P."/>
            <person name="Darde M.L."/>
            <person name="Diaz-Miranda M.A."/>
            <person name="Dubey J.P."/>
            <person name="Fritz H.M."/>
            <person name="Gennari S.M."/>
            <person name="Gregory B.D."/>
            <person name="Kim K."/>
            <person name="Saeij J.P."/>
            <person name="Su C."/>
            <person name="White M.W."/>
            <person name="Zhu X.Q."/>
            <person name="Howe D.K."/>
            <person name="Rosenthal B.M."/>
            <person name="Grigg M.E."/>
            <person name="Parkinson J."/>
            <person name="Liu L."/>
            <person name="Kissinger J.C."/>
            <person name="Roos D.S."/>
            <person name="Sibley L.D."/>
        </authorList>
    </citation>
    <scope>NUCLEOTIDE SEQUENCE [LARGE SCALE GENOMIC DNA]</scope>
    <source>
        <strain evidence="2 3">TgCATBr9</strain>
    </source>
</reference>
<dbReference type="InterPro" id="IPR038884">
    <property type="entry name" value="CFAP61"/>
</dbReference>
<feature type="compositionally biased region" description="Polar residues" evidence="1">
    <location>
        <begin position="429"/>
        <end position="438"/>
    </location>
</feature>
<protein>
    <submittedName>
        <fullName evidence="2">Uncharacterized protein</fullName>
    </submittedName>
</protein>
<evidence type="ECO:0000256" key="1">
    <source>
        <dbReference type="SAM" id="MobiDB-lite"/>
    </source>
</evidence>
<feature type="region of interest" description="Disordered" evidence="1">
    <location>
        <begin position="369"/>
        <end position="453"/>
    </location>
</feature>
<evidence type="ECO:0000313" key="2">
    <source>
        <dbReference type="EMBL" id="PUA91706.1"/>
    </source>
</evidence>
<feature type="compositionally biased region" description="Polar residues" evidence="1">
    <location>
        <begin position="399"/>
        <end position="411"/>
    </location>
</feature>
<proteinExistence type="predicted"/>
<sequence>MDELADDWQSRGCAAARSNQLTPFNAPAVTSPFPPVVQENSTVSRLHSLACRVLLTADQRNVDSDVFEAIYQSGLVYDGRLVVNHRFQTSDPFIYGGGSLCEFSREYRPTRKTNLKQDCYSGREIGFYLAASLIRRLNPLFLCPSHPLASSPFFGDRLLDKRILRPPKEFLVPFASPCHSEQCAHRDNTHTDVHVKLHSQGTCLEGSSPPRPDEAEDEREPAEQKTQSNAGDSRIATDTLELSWGDVIESNAGNAETWKHLLSVDGQVVQIDLDELHRMRQFKYLGPTRLRLDAFFFLMGLPISFFSRIQEKRKGGDVADLMAFFSEEEHWFEALLHPRMAKFLRLQQRRLAKDDRINQYVQTAIQNLQGKREDNHQSPMASATIPESRNLSPIKKDTSATVGFDTTTPPSESRIGPAIEGFGLDKTNETSGNTQQNEAEIGEADKKSFPAGESLSKQRQFEQIHLNADFLATFHEGMGRDVKRMIQAELIDFLREHNDELQAFYLPPKETPGQKAGPDA</sequence>